<dbReference type="AlphaFoldDB" id="A0A2S6GTU9"/>
<keyword evidence="2" id="KW-0949">S-adenosyl-L-methionine</keyword>
<evidence type="ECO:0000313" key="10">
    <source>
        <dbReference type="EMBL" id="PPK68626.1"/>
    </source>
</evidence>
<evidence type="ECO:0000256" key="3">
    <source>
        <dbReference type="ARBA" id="ARBA00034487"/>
    </source>
</evidence>
<keyword evidence="11" id="KW-1185">Reference proteome</keyword>
<proteinExistence type="inferred from homology"/>
<evidence type="ECO:0000256" key="5">
    <source>
        <dbReference type="ARBA" id="ARBA00034545"/>
    </source>
</evidence>
<dbReference type="EMBL" id="PTIY01000011">
    <property type="protein sequence ID" value="PPK68626.1"/>
    <property type="molecule type" value="Genomic_DNA"/>
</dbReference>
<keyword evidence="1 10" id="KW-0808">Transferase</keyword>
<gene>
    <name evidence="10" type="ORF">B0F88_11134</name>
</gene>
<dbReference type="CDD" id="cd02440">
    <property type="entry name" value="AdoMet_MTases"/>
    <property type="match status" value="1"/>
</dbReference>
<comment type="catalytic activity">
    <reaction evidence="8">
        <text>arsenic triglutathione + 3 [thioredoxin]-dithiol + 3 S-adenosyl-L-methionine = trimethylarsine + 3 [thioredoxin]-disulfide + 3 glutathione + 3 S-adenosyl-L-homocysteine + 3 H(+)</text>
        <dbReference type="Rhea" id="RHEA:69432"/>
        <dbReference type="Rhea" id="RHEA-COMP:10698"/>
        <dbReference type="Rhea" id="RHEA-COMP:10700"/>
        <dbReference type="ChEBI" id="CHEBI:15378"/>
        <dbReference type="ChEBI" id="CHEBI:27130"/>
        <dbReference type="ChEBI" id="CHEBI:29950"/>
        <dbReference type="ChEBI" id="CHEBI:50058"/>
        <dbReference type="ChEBI" id="CHEBI:57856"/>
        <dbReference type="ChEBI" id="CHEBI:57925"/>
        <dbReference type="ChEBI" id="CHEBI:59789"/>
        <dbReference type="ChEBI" id="CHEBI:183640"/>
        <dbReference type="EC" id="2.1.1.137"/>
    </reaction>
</comment>
<dbReference type="GO" id="GO:0032259">
    <property type="term" value="P:methylation"/>
    <property type="evidence" value="ECO:0007669"/>
    <property type="project" value="UniProtKB-KW"/>
</dbReference>
<name>A0A2S6GTU9_9GAMM</name>
<dbReference type="EC" id="2.1.1.137" evidence="4"/>
<dbReference type="InterPro" id="IPR026669">
    <property type="entry name" value="Arsenite_MeTrfase-like"/>
</dbReference>
<dbReference type="SUPFAM" id="SSF53335">
    <property type="entry name" value="S-adenosyl-L-methionine-dependent methyltransferases"/>
    <property type="match status" value="1"/>
</dbReference>
<evidence type="ECO:0000256" key="4">
    <source>
        <dbReference type="ARBA" id="ARBA00034521"/>
    </source>
</evidence>
<dbReference type="PANTHER" id="PTHR43675">
    <property type="entry name" value="ARSENITE METHYLTRANSFERASE"/>
    <property type="match status" value="1"/>
</dbReference>
<reference evidence="10 11" key="1">
    <citation type="submission" date="2018-02" db="EMBL/GenBank/DDBJ databases">
        <title>Subsurface microbial communities from deep shales in Ohio and West Virginia, USA.</title>
        <authorList>
            <person name="Wrighton K."/>
        </authorList>
    </citation>
    <scope>NUCLEOTIDE SEQUENCE [LARGE SCALE GENOMIC DNA]</scope>
    <source>
        <strain evidence="10 11">OWC-G53F</strain>
    </source>
</reference>
<comment type="catalytic activity">
    <reaction evidence="7">
        <text>arsenic triglutathione + 2 [thioredoxin]-dithiol + 2 S-adenosyl-L-methionine + H2O = dimethylarsinous acid + 2 [thioredoxin]-disulfide + 3 glutathione + 2 S-adenosyl-L-homocysteine + 2 H(+)</text>
        <dbReference type="Rhea" id="RHEA:69464"/>
        <dbReference type="Rhea" id="RHEA-COMP:10698"/>
        <dbReference type="Rhea" id="RHEA-COMP:10700"/>
        <dbReference type="ChEBI" id="CHEBI:15377"/>
        <dbReference type="ChEBI" id="CHEBI:15378"/>
        <dbReference type="ChEBI" id="CHEBI:23808"/>
        <dbReference type="ChEBI" id="CHEBI:29950"/>
        <dbReference type="ChEBI" id="CHEBI:50058"/>
        <dbReference type="ChEBI" id="CHEBI:57856"/>
        <dbReference type="ChEBI" id="CHEBI:57925"/>
        <dbReference type="ChEBI" id="CHEBI:59789"/>
        <dbReference type="ChEBI" id="CHEBI:183640"/>
        <dbReference type="EC" id="2.1.1.137"/>
    </reaction>
</comment>
<evidence type="ECO:0000313" key="11">
    <source>
        <dbReference type="Proteomes" id="UP000238071"/>
    </source>
</evidence>
<feature type="domain" description="Methyltransferase" evidence="9">
    <location>
        <begin position="90"/>
        <end position="239"/>
    </location>
</feature>
<comment type="catalytic activity">
    <reaction evidence="6">
        <text>arsenic triglutathione + [thioredoxin]-dithiol + S-adenosyl-L-methionine + 2 H2O = methylarsonous acid + [thioredoxin]-disulfide + 3 glutathione + S-adenosyl-L-homocysteine + H(+)</text>
        <dbReference type="Rhea" id="RHEA:69460"/>
        <dbReference type="Rhea" id="RHEA-COMP:10698"/>
        <dbReference type="Rhea" id="RHEA-COMP:10700"/>
        <dbReference type="ChEBI" id="CHEBI:15377"/>
        <dbReference type="ChEBI" id="CHEBI:15378"/>
        <dbReference type="ChEBI" id="CHEBI:17826"/>
        <dbReference type="ChEBI" id="CHEBI:29950"/>
        <dbReference type="ChEBI" id="CHEBI:50058"/>
        <dbReference type="ChEBI" id="CHEBI:57856"/>
        <dbReference type="ChEBI" id="CHEBI:57925"/>
        <dbReference type="ChEBI" id="CHEBI:59789"/>
        <dbReference type="ChEBI" id="CHEBI:183640"/>
        <dbReference type="EC" id="2.1.1.137"/>
    </reaction>
</comment>
<dbReference type="Pfam" id="PF13847">
    <property type="entry name" value="Methyltransf_31"/>
    <property type="match status" value="1"/>
</dbReference>
<evidence type="ECO:0000256" key="7">
    <source>
        <dbReference type="ARBA" id="ARBA00047943"/>
    </source>
</evidence>
<evidence type="ECO:0000256" key="8">
    <source>
        <dbReference type="ARBA" id="ARBA00048428"/>
    </source>
</evidence>
<dbReference type="PANTHER" id="PTHR43675:SF8">
    <property type="entry name" value="ARSENITE METHYLTRANSFERASE"/>
    <property type="match status" value="1"/>
</dbReference>
<evidence type="ECO:0000259" key="9">
    <source>
        <dbReference type="Pfam" id="PF13847"/>
    </source>
</evidence>
<evidence type="ECO:0000256" key="2">
    <source>
        <dbReference type="ARBA" id="ARBA00022691"/>
    </source>
</evidence>
<organism evidence="10 11">
    <name type="scientific">Methylobacter tundripaludum</name>
    <dbReference type="NCBI Taxonomy" id="173365"/>
    <lineage>
        <taxon>Bacteria</taxon>
        <taxon>Pseudomonadati</taxon>
        <taxon>Pseudomonadota</taxon>
        <taxon>Gammaproteobacteria</taxon>
        <taxon>Methylococcales</taxon>
        <taxon>Methylococcaceae</taxon>
        <taxon>Methylobacter</taxon>
    </lineage>
</organism>
<dbReference type="InterPro" id="IPR029063">
    <property type="entry name" value="SAM-dependent_MTases_sf"/>
</dbReference>
<protein>
    <recommendedName>
        <fullName evidence="5">Arsenite methyltransferase</fullName>
        <ecNumber evidence="4">2.1.1.137</ecNumber>
    </recommendedName>
</protein>
<comment type="caution">
    <text evidence="10">The sequence shown here is derived from an EMBL/GenBank/DDBJ whole genome shotgun (WGS) entry which is preliminary data.</text>
</comment>
<dbReference type="Gene3D" id="3.40.5.100">
    <property type="match status" value="1"/>
</dbReference>
<comment type="similarity">
    <text evidence="3">Belongs to the methyltransferase superfamily. Arsenite methyltransferase family.</text>
</comment>
<evidence type="ECO:0000256" key="1">
    <source>
        <dbReference type="ARBA" id="ARBA00022679"/>
    </source>
</evidence>
<accession>A0A2S6GTU9</accession>
<dbReference type="InterPro" id="IPR025714">
    <property type="entry name" value="Methyltranfer_dom"/>
</dbReference>
<sequence>MAMFNRYAPVAVVFNLKHWKSLMTVNIEISESVRHYYGQVLQSSNDLKTSACCSIDAMPHHLKALLADVHPEVLERFYGCGSPLPPVLTGKTVLDLGCGSGRDCYLLSRLVGPAGRVIGVDMTPEQLEVAVRYQDWHAERFGYANVEFLHGHIENLAAVGIYDNSIDVVVSNCVINLSPEKPRVLAEIFRVLKPGGELYFSDVFADRRIPDALRQDPVLLGECLGGALYWEDFRRILQELGCPDVRVVKQNPISLDDPEVADKIGMVKFRSATVRAFKLPLEDRCEDYGQVACYLGGIPEHRHAFDLDDHHHFETGRPLRVCGNTADMLAASRYAGYFQVLGGKSRHFGLFDCTPGQQGESAAVDGACC</sequence>
<dbReference type="GO" id="GO:0030791">
    <property type="term" value="F:arsenite methyltransferase activity"/>
    <property type="evidence" value="ECO:0007669"/>
    <property type="project" value="UniProtKB-EC"/>
</dbReference>
<dbReference type="Gene3D" id="3.40.50.150">
    <property type="entry name" value="Vaccinia Virus protein VP39"/>
    <property type="match status" value="1"/>
</dbReference>
<evidence type="ECO:0000256" key="6">
    <source>
        <dbReference type="ARBA" id="ARBA00047941"/>
    </source>
</evidence>
<dbReference type="Proteomes" id="UP000238071">
    <property type="component" value="Unassembled WGS sequence"/>
</dbReference>
<keyword evidence="10" id="KW-0489">Methyltransferase</keyword>